<dbReference type="Proteomes" id="UP000193804">
    <property type="component" value="Unassembled WGS sequence"/>
</dbReference>
<dbReference type="SUPFAM" id="SSF53850">
    <property type="entry name" value="Periplasmic binding protein-like II"/>
    <property type="match status" value="1"/>
</dbReference>
<keyword evidence="3" id="KW-0732">Signal</keyword>
<evidence type="ECO:0000256" key="1">
    <source>
        <dbReference type="ARBA" id="ARBA00004418"/>
    </source>
</evidence>
<dbReference type="EMBL" id="FXAW01000001">
    <property type="protein sequence ID" value="SMG11715.1"/>
    <property type="molecule type" value="Genomic_DNA"/>
</dbReference>
<dbReference type="OrthoDB" id="6191474at2"/>
<dbReference type="AlphaFoldDB" id="A0A1X7IAJ9"/>
<evidence type="ECO:0000256" key="2">
    <source>
        <dbReference type="ARBA" id="ARBA00010742"/>
    </source>
</evidence>
<dbReference type="InterPro" id="IPR054364">
    <property type="entry name" value="Ca3427-like_PBP2"/>
</dbReference>
<evidence type="ECO:0000259" key="4">
    <source>
        <dbReference type="Pfam" id="PF22384"/>
    </source>
</evidence>
<proteinExistence type="inferred from homology"/>
<name>A0A1X7IAJ9_9BACT</name>
<comment type="similarity">
    <text evidence="2">Belongs to the bacterial solute-binding protein SsuA/TauA family.</text>
</comment>
<evidence type="ECO:0000313" key="5">
    <source>
        <dbReference type="EMBL" id="SMG11715.1"/>
    </source>
</evidence>
<dbReference type="PANTHER" id="PTHR30024:SF47">
    <property type="entry name" value="TAURINE-BINDING PERIPLASMIC PROTEIN"/>
    <property type="match status" value="1"/>
</dbReference>
<accession>A0A1X7IAJ9</accession>
<reference evidence="6" key="1">
    <citation type="submission" date="2017-04" db="EMBL/GenBank/DDBJ databases">
        <authorList>
            <person name="Varghese N."/>
            <person name="Submissions S."/>
        </authorList>
    </citation>
    <scope>NUCLEOTIDE SEQUENCE [LARGE SCALE GENOMIC DNA]</scope>
    <source>
        <strain evidence="6">DSM 4125</strain>
    </source>
</reference>
<dbReference type="Gene3D" id="3.40.190.10">
    <property type="entry name" value="Periplasmic binding protein-like II"/>
    <property type="match status" value="2"/>
</dbReference>
<evidence type="ECO:0000256" key="3">
    <source>
        <dbReference type="ARBA" id="ARBA00022729"/>
    </source>
</evidence>
<dbReference type="STRING" id="1028.SAMN05661096_00431"/>
<dbReference type="GO" id="GO:0042597">
    <property type="term" value="C:periplasmic space"/>
    <property type="evidence" value="ECO:0007669"/>
    <property type="project" value="UniProtKB-SubCell"/>
</dbReference>
<evidence type="ECO:0000313" key="6">
    <source>
        <dbReference type="Proteomes" id="UP000193804"/>
    </source>
</evidence>
<gene>
    <name evidence="5" type="ORF">SAMN05661096_00431</name>
</gene>
<keyword evidence="6" id="KW-1185">Reference proteome</keyword>
<dbReference type="CDD" id="cd13637">
    <property type="entry name" value="PBP2_Ca3427_like"/>
    <property type="match status" value="1"/>
</dbReference>
<organism evidence="5 6">
    <name type="scientific">Marivirga sericea</name>
    <dbReference type="NCBI Taxonomy" id="1028"/>
    <lineage>
        <taxon>Bacteria</taxon>
        <taxon>Pseudomonadati</taxon>
        <taxon>Bacteroidota</taxon>
        <taxon>Cytophagia</taxon>
        <taxon>Cytophagales</taxon>
        <taxon>Marivirgaceae</taxon>
        <taxon>Marivirga</taxon>
    </lineage>
</organism>
<dbReference type="Pfam" id="PF22384">
    <property type="entry name" value="PBP2_Ca3427_like"/>
    <property type="match status" value="1"/>
</dbReference>
<dbReference type="Pfam" id="PF13379">
    <property type="entry name" value="NMT1_2"/>
    <property type="match status" value="1"/>
</dbReference>
<comment type="subcellular location">
    <subcellularLocation>
        <location evidence="1">Periplasm</location>
    </subcellularLocation>
</comment>
<dbReference type="PANTHER" id="PTHR30024">
    <property type="entry name" value="ALIPHATIC SULFONATES-BINDING PROTEIN-RELATED"/>
    <property type="match status" value="1"/>
</dbReference>
<protein>
    <submittedName>
        <fullName evidence="5">ABC-type nitrate/sulfonate/bicarbonate transport system, substrate-binding protein</fullName>
    </submittedName>
</protein>
<sequence>MNGNLNKSFNFPLFQNRKIVCLYTQKKNEVVSKTIRIGGVPEHYNTPIHLAIESGAIENEGLKVEWKTFEGGTGEMREALINNEVDICAILTEGIVSGILQGVPAKIISGYVKSPLIWGIHSGTENPIRDHKEIYDKRFAISRFGSGSHLMPIVDALNNDKKIEESQFHIINNLKTALNSLQNQETDVFYWEKYTTKPYVERGELKRIGEYVTPWPCFVLAAHQDIINERPKDISRVLRQIQRTSAMFMENEEAVDMVSERFNIKKEDAAKWYHATEWATDGWVSNKMLKNVVYTLKAANIITEMADTQQLVWQRNSI</sequence>
<feature type="domain" description="Ca3427-like PBP 2" evidence="4">
    <location>
        <begin position="118"/>
        <end position="210"/>
    </location>
</feature>